<dbReference type="Proteomes" id="UP000270866">
    <property type="component" value="Unassembled WGS sequence"/>
</dbReference>
<keyword evidence="1" id="KW-0677">Repeat</keyword>
<comment type="caution">
    <text evidence="4">The sequence shown here is derived from an EMBL/GenBank/DDBJ whole genome shotgun (WGS) entry which is preliminary data.</text>
</comment>
<evidence type="ECO:0000256" key="3">
    <source>
        <dbReference type="SAM" id="MobiDB-lite"/>
    </source>
</evidence>
<gene>
    <name evidence="4" type="ORF">BFJ65_g17216</name>
</gene>
<dbReference type="AlphaFoldDB" id="A0A3L6MTW2"/>
<feature type="region of interest" description="Disordered" evidence="3">
    <location>
        <begin position="189"/>
        <end position="211"/>
    </location>
</feature>
<dbReference type="InterPro" id="IPR050745">
    <property type="entry name" value="Multifunctional_regulatory"/>
</dbReference>
<evidence type="ECO:0000313" key="4">
    <source>
        <dbReference type="EMBL" id="RKK07739.1"/>
    </source>
</evidence>
<evidence type="ECO:0000313" key="5">
    <source>
        <dbReference type="Proteomes" id="UP000270866"/>
    </source>
</evidence>
<dbReference type="EMBL" id="MRCU01000015">
    <property type="protein sequence ID" value="RKK07739.1"/>
    <property type="molecule type" value="Genomic_DNA"/>
</dbReference>
<organism evidence="4 5">
    <name type="scientific">Fusarium oxysporum f. sp. cepae</name>
    <dbReference type="NCBI Taxonomy" id="396571"/>
    <lineage>
        <taxon>Eukaryota</taxon>
        <taxon>Fungi</taxon>
        <taxon>Dikarya</taxon>
        <taxon>Ascomycota</taxon>
        <taxon>Pezizomycotina</taxon>
        <taxon>Sordariomycetes</taxon>
        <taxon>Hypocreomycetidae</taxon>
        <taxon>Hypocreales</taxon>
        <taxon>Nectriaceae</taxon>
        <taxon>Fusarium</taxon>
        <taxon>Fusarium oxysporum species complex</taxon>
    </lineage>
</organism>
<dbReference type="InterPro" id="IPR002110">
    <property type="entry name" value="Ankyrin_rpt"/>
</dbReference>
<sequence length="258" mass="28810">MGDVVREACDILSLPLFELYLQHGYHPNQQIPSRNGYFGVAINHCVQDPDVTRLLLEHGADPDVAPFTDSRTQGWGEKATLPMDRTSGLALDHAVAKSPMVVIQMLLNHGAHPEYSRPLHGVIARVHEHQLPNAEKEWRPLMEALLDHGAKINGVTYAAGSALSEAVHYKNWEMVEFLIERGASPFTKCPASKEDSFDATQRPEDQPWRRGPEVKEYLKGLVSGSKLEIGQEAPEEARENPLVQIIQKVKRREAAMAE</sequence>
<name>A0A3L6MTW2_FUSOX</name>
<dbReference type="InterPro" id="IPR036770">
    <property type="entry name" value="Ankyrin_rpt-contain_sf"/>
</dbReference>
<dbReference type="PANTHER" id="PTHR24189">
    <property type="entry name" value="MYOTROPHIN"/>
    <property type="match status" value="1"/>
</dbReference>
<accession>A0A3L6MTW2</accession>
<feature type="compositionally biased region" description="Basic and acidic residues" evidence="3">
    <location>
        <begin position="191"/>
        <end position="211"/>
    </location>
</feature>
<keyword evidence="2" id="KW-0040">ANK repeat</keyword>
<dbReference type="Gene3D" id="1.25.40.20">
    <property type="entry name" value="Ankyrin repeat-containing domain"/>
    <property type="match status" value="1"/>
</dbReference>
<evidence type="ECO:0000256" key="2">
    <source>
        <dbReference type="ARBA" id="ARBA00023043"/>
    </source>
</evidence>
<dbReference type="Pfam" id="PF00023">
    <property type="entry name" value="Ank"/>
    <property type="match status" value="1"/>
</dbReference>
<dbReference type="PANTHER" id="PTHR24189:SF50">
    <property type="entry name" value="ANKYRIN REPEAT AND SOCS BOX PROTEIN 2"/>
    <property type="match status" value="1"/>
</dbReference>
<evidence type="ECO:0000256" key="1">
    <source>
        <dbReference type="ARBA" id="ARBA00022737"/>
    </source>
</evidence>
<proteinExistence type="predicted"/>
<reference evidence="4 5" key="1">
    <citation type="journal article" date="2018" name="Sci. Rep.">
        <title>Characterisation of pathogen-specific regions and novel effector candidates in Fusarium oxysporum f. sp. cepae.</title>
        <authorList>
            <person name="Armitage A.D."/>
            <person name="Taylor A."/>
            <person name="Sobczyk M.K."/>
            <person name="Baxter L."/>
            <person name="Greenfield B.P."/>
            <person name="Bates H.J."/>
            <person name="Wilson F."/>
            <person name="Jackson A.C."/>
            <person name="Ott S."/>
            <person name="Harrison R.J."/>
            <person name="Clarkson J.P."/>
        </authorList>
    </citation>
    <scope>NUCLEOTIDE SEQUENCE [LARGE SCALE GENOMIC DNA]</scope>
    <source>
        <strain evidence="4 5">FoC_Fus2</strain>
    </source>
</reference>
<dbReference type="SUPFAM" id="SSF48403">
    <property type="entry name" value="Ankyrin repeat"/>
    <property type="match status" value="1"/>
</dbReference>
<protein>
    <submittedName>
        <fullName evidence="4">Uncharacterized protein</fullName>
    </submittedName>
</protein>